<gene>
    <name evidence="2" type="ORF">EVA_06975</name>
</gene>
<dbReference type="Gene3D" id="3.30.2090.10">
    <property type="entry name" value="Multidrug efflux transporter AcrB TolC docking domain, DN and DC subdomains"/>
    <property type="match status" value="2"/>
</dbReference>
<feature type="transmembrane region" description="Helical" evidence="1">
    <location>
        <begin position="343"/>
        <end position="361"/>
    </location>
</feature>
<dbReference type="GO" id="GO:0005886">
    <property type="term" value="C:plasma membrane"/>
    <property type="evidence" value="ECO:0007669"/>
    <property type="project" value="TreeGrafter"/>
</dbReference>
<feature type="transmembrane region" description="Helical" evidence="1">
    <location>
        <begin position="901"/>
        <end position="919"/>
    </location>
</feature>
<dbReference type="PANTHER" id="PTHR32063:SF0">
    <property type="entry name" value="SWARMING MOTILITY PROTEIN SWRC"/>
    <property type="match status" value="1"/>
</dbReference>
<proteinExistence type="predicted"/>
<reference evidence="2" key="1">
    <citation type="journal article" date="2012" name="PLoS ONE">
        <title>Gene sets for utilization of primary and secondary nutrition supplies in the distal gut of endangered iberian lynx.</title>
        <authorList>
            <person name="Alcaide M."/>
            <person name="Messina E."/>
            <person name="Richter M."/>
            <person name="Bargiela R."/>
            <person name="Peplies J."/>
            <person name="Huws S.A."/>
            <person name="Newbold C.J."/>
            <person name="Golyshin P.N."/>
            <person name="Simon M.A."/>
            <person name="Lopez G."/>
            <person name="Yakimov M.M."/>
            <person name="Ferrer M."/>
        </authorList>
    </citation>
    <scope>NUCLEOTIDE SEQUENCE</scope>
</reference>
<feature type="transmembrane region" description="Helical" evidence="1">
    <location>
        <begin position="952"/>
        <end position="974"/>
    </location>
</feature>
<dbReference type="Gene3D" id="3.30.70.1320">
    <property type="entry name" value="Multidrug efflux transporter AcrB pore domain like"/>
    <property type="match status" value="1"/>
</dbReference>
<dbReference type="InterPro" id="IPR027463">
    <property type="entry name" value="AcrB_DN_DC_subdom"/>
</dbReference>
<feature type="transmembrane region" description="Helical" evidence="1">
    <location>
        <begin position="926"/>
        <end position="946"/>
    </location>
</feature>
<comment type="caution">
    <text evidence="2">The sequence shown here is derived from an EMBL/GenBank/DDBJ whole genome shotgun (WGS) entry which is preliminary data.</text>
</comment>
<feature type="transmembrane region" description="Helical" evidence="1">
    <location>
        <begin position="395"/>
        <end position="415"/>
    </location>
</feature>
<dbReference type="PANTHER" id="PTHR32063">
    <property type="match status" value="1"/>
</dbReference>
<feature type="transmembrane region" description="Helical" evidence="1">
    <location>
        <begin position="427"/>
        <end position="447"/>
    </location>
</feature>
<feature type="transmembrane region" description="Helical" evidence="1">
    <location>
        <begin position="1025"/>
        <end position="1048"/>
    </location>
</feature>
<dbReference type="Gene3D" id="3.30.70.1430">
    <property type="entry name" value="Multidrug efflux transporter AcrB pore domain"/>
    <property type="match status" value="2"/>
</dbReference>
<feature type="transmembrane region" description="Helical" evidence="1">
    <location>
        <begin position="12"/>
        <end position="35"/>
    </location>
</feature>
<evidence type="ECO:0000256" key="1">
    <source>
        <dbReference type="SAM" id="Phobius"/>
    </source>
</evidence>
<dbReference type="InterPro" id="IPR001036">
    <property type="entry name" value="Acrflvin-R"/>
</dbReference>
<organism evidence="2">
    <name type="scientific">gut metagenome</name>
    <dbReference type="NCBI Taxonomy" id="749906"/>
    <lineage>
        <taxon>unclassified sequences</taxon>
        <taxon>metagenomes</taxon>
        <taxon>organismal metagenomes</taxon>
    </lineage>
</organism>
<keyword evidence="1" id="KW-0472">Membrane</keyword>
<dbReference type="SUPFAM" id="SSF82693">
    <property type="entry name" value="Multidrug efflux transporter AcrB pore domain, PN1, PN2, PC1 and PC2 subdomains"/>
    <property type="match status" value="2"/>
</dbReference>
<feature type="transmembrane region" description="Helical" evidence="1">
    <location>
        <begin position="995"/>
        <end position="1019"/>
    </location>
</feature>
<name>J9GC50_9ZZZZ</name>
<dbReference type="SUPFAM" id="SSF82866">
    <property type="entry name" value="Multidrug efflux transporter AcrB transmembrane domain"/>
    <property type="match status" value="2"/>
</dbReference>
<feature type="transmembrane region" description="Helical" evidence="1">
    <location>
        <begin position="459"/>
        <end position="478"/>
    </location>
</feature>
<dbReference type="GO" id="GO:0042910">
    <property type="term" value="F:xenobiotic transmembrane transporter activity"/>
    <property type="evidence" value="ECO:0007669"/>
    <property type="project" value="TreeGrafter"/>
</dbReference>
<dbReference type="AlphaFoldDB" id="J9GC50"/>
<sequence length="1072" mass="122591">MKNSRKERSFYRSSFTIIITFVCLSLVGVALMPFLPVKLSPSREMPSFYISYTLPGQSAKAVEAEVTSRLEGMISRINGIKKLSSFSDNGSGHIQIELDKHAPIAATRFEISTMIRQIWPQLPEGVSYPMLSTLYSDDKASKPFMVYILNAPATPSEIQKFGEEYIKPKLAALGSIYKLEFSGATPMEWHLTYDNTYLEGLGIGIQEIQEAINLQYEKEFMGICEWDCNGKSEWIRLVRTTRNSQQAFSPSEILVKTKDNGLVALDRLVKVTRVEQEPISYFRINGQNALYLTITASKTANQLSLAKEVKNAMDELKSGMPPGYEVSLSYDATDYISKELDTLSFRTGITIAILLLFIALITRNKRYLALIVAGLFVNLAVAVILYYVLGVEIQLYSLAGITISLNLVIDNLIVMSDHIRRKCNLKAFMSVLAATLTTVGALTIIFFLDENIRLNLQDFAVVLIINLGVSLLIALFFIPSMMEKIGLLAESPQASYRRMKRGVVYFNRVYAWLIVWLIRHRKFAWSVLILSFGLPVFWLPEKIENEREKGAWAVWYNQVFDNPVYQELVKPIVHSALGGTLRLFVEKVYTGRYMTPDEDERVLEIYAQLPNGCTLTQMNETVKKMESYLAHFDEIRQFNTSVYNANHAAIQVYFKKEFIHTDFPYTLHSNVVQHSQAIGGGSWTVKGLENAGYSNRIHENAGNYRIKMYGYNYDELNHWAEEMKKQLLTHRRVKKLTISPSFSWWKEDYSEYQLVFDKEIMAKENLTAYDLFRILRPVFMRNQSIGNVLFDGKMESVRFSSVQSAQYDSWAFMSIPLKINHTYYKLSDLASLTKGETNRQIAKENQQYVLCIQYEYLGTDDQALRFLLKDLSIIYEQLPMGYTLDCDNLKRKWKQEADNPYRWLGVLILIIYFISAILFNSLRQPLITIFIIPISYIGVFLTFYLYKLHFDQGGFASFILLSGITVNASIYLLNEFNHNRKNYPKRSLLKNYLKAWNVKIVPILLTVFSTILGFIPFLIGEQTAFWFPLAAGTIGGLLMSLVGIFCYLPILSLAKKKVCPAPKKVKGKTAQA</sequence>
<keyword evidence="1" id="KW-1133">Transmembrane helix</keyword>
<protein>
    <submittedName>
        <fullName evidence="2">Drug efflux protein</fullName>
    </submittedName>
</protein>
<dbReference type="Gene3D" id="3.30.70.1440">
    <property type="entry name" value="Multidrug efflux transporter AcrB pore domain"/>
    <property type="match status" value="1"/>
</dbReference>
<evidence type="ECO:0000313" key="2">
    <source>
        <dbReference type="EMBL" id="EJX04912.1"/>
    </source>
</evidence>
<accession>J9GC50</accession>
<dbReference type="Gene3D" id="1.20.1640.10">
    <property type="entry name" value="Multidrug efflux transporter AcrB transmembrane domain"/>
    <property type="match status" value="2"/>
</dbReference>
<feature type="transmembrane region" description="Helical" evidence="1">
    <location>
        <begin position="368"/>
        <end position="389"/>
    </location>
</feature>
<dbReference type="Pfam" id="PF00873">
    <property type="entry name" value="ACR_tran"/>
    <property type="match status" value="2"/>
</dbReference>
<dbReference type="PRINTS" id="PR00702">
    <property type="entry name" value="ACRIFLAVINRP"/>
</dbReference>
<keyword evidence="1" id="KW-0812">Transmembrane</keyword>
<dbReference type="EMBL" id="AMCI01001647">
    <property type="protein sequence ID" value="EJX04912.1"/>
    <property type="molecule type" value="Genomic_DNA"/>
</dbReference>